<accession>A0A0A9CML0</accession>
<dbReference type="AlphaFoldDB" id="A0A0A9CML0"/>
<reference evidence="1" key="2">
    <citation type="journal article" date="2015" name="Data Brief">
        <title>Shoot transcriptome of the giant reed, Arundo donax.</title>
        <authorList>
            <person name="Barrero R.A."/>
            <person name="Guerrero F.D."/>
            <person name="Moolhuijzen P."/>
            <person name="Goolsby J.A."/>
            <person name="Tidwell J."/>
            <person name="Bellgard S.E."/>
            <person name="Bellgard M.I."/>
        </authorList>
    </citation>
    <scope>NUCLEOTIDE SEQUENCE</scope>
    <source>
        <tissue evidence="1">Shoot tissue taken approximately 20 cm above the soil surface</tissue>
    </source>
</reference>
<protein>
    <submittedName>
        <fullName evidence="1">Uncharacterized protein</fullName>
    </submittedName>
</protein>
<proteinExistence type="predicted"/>
<sequence>MSVRSGGGGARGEVLVELVRGEQEQGSEAGWSKSEAAR</sequence>
<reference evidence="1" key="1">
    <citation type="submission" date="2014-09" db="EMBL/GenBank/DDBJ databases">
        <authorList>
            <person name="Magalhaes I.L.F."/>
            <person name="Oliveira U."/>
            <person name="Santos F.R."/>
            <person name="Vidigal T.H.D.A."/>
            <person name="Brescovit A.D."/>
            <person name="Santos A.J."/>
        </authorList>
    </citation>
    <scope>NUCLEOTIDE SEQUENCE</scope>
    <source>
        <tissue evidence="1">Shoot tissue taken approximately 20 cm above the soil surface</tissue>
    </source>
</reference>
<name>A0A0A9CML0_ARUDO</name>
<dbReference type="EMBL" id="GBRH01222232">
    <property type="protein sequence ID" value="JAD75663.1"/>
    <property type="molecule type" value="Transcribed_RNA"/>
</dbReference>
<organism evidence="1">
    <name type="scientific">Arundo donax</name>
    <name type="common">Giant reed</name>
    <name type="synonym">Donax arundinaceus</name>
    <dbReference type="NCBI Taxonomy" id="35708"/>
    <lineage>
        <taxon>Eukaryota</taxon>
        <taxon>Viridiplantae</taxon>
        <taxon>Streptophyta</taxon>
        <taxon>Embryophyta</taxon>
        <taxon>Tracheophyta</taxon>
        <taxon>Spermatophyta</taxon>
        <taxon>Magnoliopsida</taxon>
        <taxon>Liliopsida</taxon>
        <taxon>Poales</taxon>
        <taxon>Poaceae</taxon>
        <taxon>PACMAD clade</taxon>
        <taxon>Arundinoideae</taxon>
        <taxon>Arundineae</taxon>
        <taxon>Arundo</taxon>
    </lineage>
</organism>
<evidence type="ECO:0000313" key="1">
    <source>
        <dbReference type="EMBL" id="JAD75663.1"/>
    </source>
</evidence>